<keyword evidence="1" id="KW-0812">Transmembrane</keyword>
<keyword evidence="1" id="KW-0472">Membrane</keyword>
<protein>
    <submittedName>
        <fullName evidence="2">Uncharacterized protein</fullName>
    </submittedName>
</protein>
<proteinExistence type="predicted"/>
<gene>
    <name evidence="2" type="ORF">F7D74_01510</name>
</gene>
<dbReference type="AlphaFoldDB" id="A0AA90UWD1"/>
<comment type="caution">
    <text evidence="2">The sequence shown here is derived from an EMBL/GenBank/DDBJ whole genome shotgun (WGS) entry which is preliminary data.</text>
</comment>
<name>A0AA90UWD1_9BACT</name>
<reference evidence="3" key="1">
    <citation type="submission" date="2019-09" db="EMBL/GenBank/DDBJ databases">
        <title>Distinct polysaccharide growth profiles of human intestinal Prevotella copri isolates.</title>
        <authorList>
            <person name="Fehlner-Peach H."/>
            <person name="Magnabosco C."/>
            <person name="Raghavan V."/>
            <person name="Scher J.U."/>
            <person name="Tett A."/>
            <person name="Cox L.M."/>
            <person name="Gottsegen C."/>
            <person name="Watters A."/>
            <person name="Wiltshire- Gordon J.D."/>
            <person name="Segata N."/>
            <person name="Bonneau R."/>
            <person name="Littman D.R."/>
        </authorList>
    </citation>
    <scope>NUCLEOTIDE SEQUENCE [LARGE SCALE GENOMIC DNA]</scope>
    <source>
        <strain evidence="3">iAA108</strain>
    </source>
</reference>
<organism evidence="2 3">
    <name type="scientific">Segatella copri</name>
    <dbReference type="NCBI Taxonomy" id="165179"/>
    <lineage>
        <taxon>Bacteria</taxon>
        <taxon>Pseudomonadati</taxon>
        <taxon>Bacteroidota</taxon>
        <taxon>Bacteroidia</taxon>
        <taxon>Bacteroidales</taxon>
        <taxon>Prevotellaceae</taxon>
        <taxon>Segatella</taxon>
    </lineage>
</organism>
<dbReference type="RefSeq" id="WP_153118129.1">
    <property type="nucleotide sequence ID" value="NZ_VZCC01000006.1"/>
</dbReference>
<sequence>MEIGFIIIMLCLVMMASTFIYLVYHHGHRSCKNCKFFKPTANSKYNGTCNGFGHHRFHWECCGEWKRKATNQEDEL</sequence>
<feature type="transmembrane region" description="Helical" evidence="1">
    <location>
        <begin position="6"/>
        <end position="24"/>
    </location>
</feature>
<dbReference type="Proteomes" id="UP000421408">
    <property type="component" value="Unassembled WGS sequence"/>
</dbReference>
<evidence type="ECO:0000256" key="1">
    <source>
        <dbReference type="SAM" id="Phobius"/>
    </source>
</evidence>
<keyword evidence="1" id="KW-1133">Transmembrane helix</keyword>
<dbReference type="EMBL" id="VZCC01000006">
    <property type="protein sequence ID" value="MQN82689.1"/>
    <property type="molecule type" value="Genomic_DNA"/>
</dbReference>
<evidence type="ECO:0000313" key="3">
    <source>
        <dbReference type="Proteomes" id="UP000421408"/>
    </source>
</evidence>
<accession>A0AA90UWD1</accession>
<evidence type="ECO:0000313" key="2">
    <source>
        <dbReference type="EMBL" id="MQN82689.1"/>
    </source>
</evidence>